<dbReference type="EMBL" id="CP000496">
    <property type="protein sequence ID" value="ABN64803.2"/>
    <property type="molecule type" value="Genomic_DNA"/>
</dbReference>
<evidence type="ECO:0000259" key="4">
    <source>
        <dbReference type="PROSITE" id="PS51747"/>
    </source>
</evidence>
<evidence type="ECO:0000256" key="3">
    <source>
        <dbReference type="ARBA" id="ARBA00022833"/>
    </source>
</evidence>
<dbReference type="OrthoDB" id="1701769at2759"/>
<keyword evidence="1" id="KW-0479">Metal-binding</keyword>
<protein>
    <submittedName>
        <fullName evidence="5">tRNA-specific adenosine deaminase subunit</fullName>
    </submittedName>
</protein>
<dbReference type="InterPro" id="IPR016193">
    <property type="entry name" value="Cytidine_deaminase-like"/>
</dbReference>
<dbReference type="GO" id="GO:0005634">
    <property type="term" value="C:nucleus"/>
    <property type="evidence" value="ECO:0007669"/>
    <property type="project" value="TreeGrafter"/>
</dbReference>
<dbReference type="HOGENOM" id="CLU_081897_0_0_1"/>
<evidence type="ECO:0000256" key="2">
    <source>
        <dbReference type="ARBA" id="ARBA00022801"/>
    </source>
</evidence>
<dbReference type="PANTHER" id="PTHR11079">
    <property type="entry name" value="CYTOSINE DEAMINASE FAMILY MEMBER"/>
    <property type="match status" value="1"/>
</dbReference>
<dbReference type="GeneID" id="4837293"/>
<dbReference type="CDD" id="cd01285">
    <property type="entry name" value="nucleoside_deaminase"/>
    <property type="match status" value="1"/>
</dbReference>
<dbReference type="RefSeq" id="XP_001382832.2">
    <property type="nucleotide sequence ID" value="XM_001382795.1"/>
</dbReference>
<dbReference type="InParanoid" id="A3LN58"/>
<evidence type="ECO:0000313" key="5">
    <source>
        <dbReference type="EMBL" id="ABN64803.2"/>
    </source>
</evidence>
<dbReference type="KEGG" id="pic:PICST_29473"/>
<feature type="domain" description="CMP/dCMP-type deaminase" evidence="4">
    <location>
        <begin position="1"/>
        <end position="126"/>
    </location>
</feature>
<dbReference type="Gene3D" id="3.40.140.10">
    <property type="entry name" value="Cytidine Deaminase, domain 2"/>
    <property type="match status" value="1"/>
</dbReference>
<dbReference type="STRING" id="322104.A3LN58"/>
<dbReference type="SUPFAM" id="SSF53927">
    <property type="entry name" value="Cytidine deaminase-like"/>
    <property type="match status" value="1"/>
</dbReference>
<proteinExistence type="predicted"/>
<sequence>MTDLTFLFQEMAKCLFVGYRALTVNETPVSCLIEDIETNEILSIGYNYTNISLNGTKHAEFIAVKRLRDSNLNIDFGKVRLIVSVEPCIMCASFLRQLGIGEVVYGCSNDRFGGNGTVLPIHSDPNLPQEPYCSYGGILRSEAIQLLRNFYIQENESAPQPKIKKNKDIENKKFPTNKFNLTKDQFVEHYGKERLPVYESGEYEITPIVGKGYSLNEIISLKDLKDIPFLEEELGEVNEEVVNEFFDLFFDVGEDGRVNYGKTIRKYNAKKRHHEE</sequence>
<dbReference type="Pfam" id="PF00383">
    <property type="entry name" value="dCMP_cyt_deam_1"/>
    <property type="match status" value="1"/>
</dbReference>
<dbReference type="GO" id="GO:0008270">
    <property type="term" value="F:zinc ion binding"/>
    <property type="evidence" value="ECO:0007669"/>
    <property type="project" value="InterPro"/>
</dbReference>
<dbReference type="PROSITE" id="PS00903">
    <property type="entry name" value="CYT_DCMP_DEAMINASES_1"/>
    <property type="match status" value="1"/>
</dbReference>
<evidence type="ECO:0000313" key="6">
    <source>
        <dbReference type="Proteomes" id="UP000002258"/>
    </source>
</evidence>
<dbReference type="FunCoup" id="A3LN58">
    <property type="interactions" value="521"/>
</dbReference>
<dbReference type="GO" id="GO:0052717">
    <property type="term" value="F:tRNA-specific adenosine-34 deaminase activity"/>
    <property type="evidence" value="ECO:0007669"/>
    <property type="project" value="TreeGrafter"/>
</dbReference>
<dbReference type="eggNOG" id="KOG1018">
    <property type="taxonomic scope" value="Eukaryota"/>
</dbReference>
<accession>A3LN58</accession>
<dbReference type="AlphaFoldDB" id="A3LN58"/>
<dbReference type="InterPro" id="IPR016192">
    <property type="entry name" value="APOBEC/CMP_deaminase_Zn-bd"/>
</dbReference>
<evidence type="ECO:0000256" key="1">
    <source>
        <dbReference type="ARBA" id="ARBA00022723"/>
    </source>
</evidence>
<organism evidence="5 6">
    <name type="scientific">Scheffersomyces stipitis (strain ATCC 58785 / CBS 6054 / NBRC 10063 / NRRL Y-11545)</name>
    <name type="common">Yeast</name>
    <name type="synonym">Pichia stipitis</name>
    <dbReference type="NCBI Taxonomy" id="322104"/>
    <lineage>
        <taxon>Eukaryota</taxon>
        <taxon>Fungi</taxon>
        <taxon>Dikarya</taxon>
        <taxon>Ascomycota</taxon>
        <taxon>Saccharomycotina</taxon>
        <taxon>Pichiomycetes</taxon>
        <taxon>Debaryomycetaceae</taxon>
        <taxon>Scheffersomyces</taxon>
    </lineage>
</organism>
<dbReference type="GO" id="GO:0005737">
    <property type="term" value="C:cytoplasm"/>
    <property type="evidence" value="ECO:0007669"/>
    <property type="project" value="TreeGrafter"/>
</dbReference>
<dbReference type="InterPro" id="IPR002125">
    <property type="entry name" value="CMP_dCMP_dom"/>
</dbReference>
<dbReference type="PROSITE" id="PS51747">
    <property type="entry name" value="CYT_DCMP_DEAMINASES_2"/>
    <property type="match status" value="1"/>
</dbReference>
<gene>
    <name evidence="5" type="ORF">PICST_29473</name>
</gene>
<keyword evidence="2" id="KW-0378">Hydrolase</keyword>
<keyword evidence="6" id="KW-1185">Reference proteome</keyword>
<dbReference type="OMA" id="IMCASYL"/>
<reference evidence="5 6" key="1">
    <citation type="journal article" date="2007" name="Nat. Biotechnol.">
        <title>Genome sequence of the lignocellulose-bioconverting and xylose-fermenting yeast Pichia stipitis.</title>
        <authorList>
            <person name="Jeffries T.W."/>
            <person name="Grigoriev I.V."/>
            <person name="Grimwood J."/>
            <person name="Laplaza J.M."/>
            <person name="Aerts A."/>
            <person name="Salamov A."/>
            <person name="Schmutz J."/>
            <person name="Lindquist E."/>
            <person name="Dehal P."/>
            <person name="Shapiro H."/>
            <person name="Jin Y.S."/>
            <person name="Passoth V."/>
            <person name="Richardson P.M."/>
        </authorList>
    </citation>
    <scope>NUCLEOTIDE SEQUENCE [LARGE SCALE GENOMIC DNA]</scope>
    <source>
        <strain evidence="6">ATCC 58785 / CBS 6054 / NBRC 10063 / NRRL Y-11545</strain>
    </source>
</reference>
<keyword evidence="3" id="KW-0862">Zinc</keyword>
<dbReference type="GO" id="GO:0002100">
    <property type="term" value="P:tRNA wobble adenosine to inosine editing"/>
    <property type="evidence" value="ECO:0007669"/>
    <property type="project" value="TreeGrafter"/>
</dbReference>
<dbReference type="Proteomes" id="UP000002258">
    <property type="component" value="Chromosome 2"/>
</dbReference>
<name>A3LN58_PICST</name>
<dbReference type="PANTHER" id="PTHR11079:SF149">
    <property type="entry name" value="TRNA-SPECIFIC ADENOSINE DEAMINASE 2"/>
    <property type="match status" value="1"/>
</dbReference>